<name>A0A382X427_9ZZZZ</name>
<dbReference type="EMBL" id="UINC01164659">
    <property type="protein sequence ID" value="SVD65620.1"/>
    <property type="molecule type" value="Genomic_DNA"/>
</dbReference>
<sequence>MQYEIEEAIKKLTERAKDTEDHDEAMKFSQAALNLAHAIATFDKNKRENFGMKQAHAEYG</sequence>
<protein>
    <submittedName>
        <fullName evidence="1">Uncharacterized protein</fullName>
    </submittedName>
</protein>
<reference evidence="1" key="1">
    <citation type="submission" date="2018-05" db="EMBL/GenBank/DDBJ databases">
        <authorList>
            <person name="Lanie J.A."/>
            <person name="Ng W.-L."/>
            <person name="Kazmierczak K.M."/>
            <person name="Andrzejewski T.M."/>
            <person name="Davidsen T.M."/>
            <person name="Wayne K.J."/>
            <person name="Tettelin H."/>
            <person name="Glass J.I."/>
            <person name="Rusch D."/>
            <person name="Podicherti R."/>
            <person name="Tsui H.-C.T."/>
            <person name="Winkler M.E."/>
        </authorList>
    </citation>
    <scope>NUCLEOTIDE SEQUENCE</scope>
</reference>
<proteinExistence type="predicted"/>
<gene>
    <name evidence="1" type="ORF">METZ01_LOCUS418474</name>
</gene>
<organism evidence="1">
    <name type="scientific">marine metagenome</name>
    <dbReference type="NCBI Taxonomy" id="408172"/>
    <lineage>
        <taxon>unclassified sequences</taxon>
        <taxon>metagenomes</taxon>
        <taxon>ecological metagenomes</taxon>
    </lineage>
</organism>
<accession>A0A382X427</accession>
<evidence type="ECO:0000313" key="1">
    <source>
        <dbReference type="EMBL" id="SVD65620.1"/>
    </source>
</evidence>
<dbReference type="AlphaFoldDB" id="A0A382X427"/>